<keyword evidence="5" id="KW-1185">Reference proteome</keyword>
<protein>
    <recommendedName>
        <fullName evidence="6">GDSL esterase/lipase</fullName>
    </recommendedName>
</protein>
<dbReference type="EMBL" id="JABFAA010000004">
    <property type="protein sequence ID" value="MBA0679571.1"/>
    <property type="molecule type" value="Genomic_DNA"/>
</dbReference>
<comment type="caution">
    <text evidence="4">The sequence shown here is derived from an EMBL/GenBank/DDBJ whole genome shotgun (WGS) entry which is preliminary data.</text>
</comment>
<dbReference type="GO" id="GO:0016788">
    <property type="term" value="F:hydrolase activity, acting on ester bonds"/>
    <property type="evidence" value="ECO:0007669"/>
    <property type="project" value="InterPro"/>
</dbReference>
<evidence type="ECO:0000313" key="5">
    <source>
        <dbReference type="Proteomes" id="UP000593577"/>
    </source>
</evidence>
<dbReference type="InterPro" id="IPR036514">
    <property type="entry name" value="SGNH_hydro_sf"/>
</dbReference>
<dbReference type="PANTHER" id="PTHR22835">
    <property type="entry name" value="ZINC FINGER FYVE DOMAIN CONTAINING PROTEIN"/>
    <property type="match status" value="1"/>
</dbReference>
<evidence type="ECO:0000256" key="2">
    <source>
        <dbReference type="ARBA" id="ARBA00023180"/>
    </source>
</evidence>
<sequence>MEGREKQEKCFVLFNRDNICPNPFIRKSRPLFAFAKDFVTAPPISMALLYILHSLLKLAFLCSFWPTVIPLSLNYPAVFNFGDSNSDTGGLVAGKAFPMTQFNGETYFHEPSGRFCDGRLIIDFLMEAMELPYMNPYLESVGSPSFQTGCNFATGGSTILPANAASTNPFSFNLQLSQFFRFKNRALTLLSKGTSVYIIGQASMFFWDKLKM</sequence>
<dbReference type="PANTHER" id="PTHR22835:SF458">
    <property type="entry name" value="GDSL ESTERASE_LIPASE"/>
    <property type="match status" value="1"/>
</dbReference>
<name>A0A7J8WX04_GOSAI</name>
<evidence type="ECO:0008006" key="6">
    <source>
        <dbReference type="Google" id="ProtNLM"/>
    </source>
</evidence>
<dbReference type="Pfam" id="PF00657">
    <property type="entry name" value="Lipase_GDSL"/>
    <property type="match status" value="1"/>
</dbReference>
<accession>A0A7J8WX04</accession>
<dbReference type="InterPro" id="IPR001087">
    <property type="entry name" value="GDSL"/>
</dbReference>
<feature type="transmembrane region" description="Helical" evidence="3">
    <location>
        <begin position="44"/>
        <end position="65"/>
    </location>
</feature>
<keyword evidence="3" id="KW-0472">Membrane</keyword>
<feature type="non-terminal residue" evidence="4">
    <location>
        <position position="212"/>
    </location>
</feature>
<organism evidence="4 5">
    <name type="scientific">Gossypium aridum</name>
    <name type="common">American cotton</name>
    <name type="synonym">Erioxylum aridum</name>
    <dbReference type="NCBI Taxonomy" id="34290"/>
    <lineage>
        <taxon>Eukaryota</taxon>
        <taxon>Viridiplantae</taxon>
        <taxon>Streptophyta</taxon>
        <taxon>Embryophyta</taxon>
        <taxon>Tracheophyta</taxon>
        <taxon>Spermatophyta</taxon>
        <taxon>Magnoliopsida</taxon>
        <taxon>eudicotyledons</taxon>
        <taxon>Gunneridae</taxon>
        <taxon>Pentapetalae</taxon>
        <taxon>rosids</taxon>
        <taxon>malvids</taxon>
        <taxon>Malvales</taxon>
        <taxon>Malvaceae</taxon>
        <taxon>Malvoideae</taxon>
        <taxon>Gossypium</taxon>
    </lineage>
</organism>
<evidence type="ECO:0000256" key="1">
    <source>
        <dbReference type="ARBA" id="ARBA00008668"/>
    </source>
</evidence>
<dbReference type="AlphaFoldDB" id="A0A7J8WX04"/>
<proteinExistence type="inferred from homology"/>
<dbReference type="Proteomes" id="UP000593577">
    <property type="component" value="Unassembled WGS sequence"/>
</dbReference>
<keyword evidence="3" id="KW-1133">Transmembrane helix</keyword>
<dbReference type="Gene3D" id="3.40.50.1110">
    <property type="entry name" value="SGNH hydrolase"/>
    <property type="match status" value="1"/>
</dbReference>
<keyword evidence="3" id="KW-0812">Transmembrane</keyword>
<keyword evidence="2" id="KW-0325">Glycoprotein</keyword>
<reference evidence="4 5" key="1">
    <citation type="journal article" date="2019" name="Genome Biol. Evol.">
        <title>Insights into the evolution of the New World diploid cottons (Gossypium, subgenus Houzingenia) based on genome sequencing.</title>
        <authorList>
            <person name="Grover C.E."/>
            <person name="Arick M.A. 2nd"/>
            <person name="Thrash A."/>
            <person name="Conover J.L."/>
            <person name="Sanders W.S."/>
            <person name="Peterson D.G."/>
            <person name="Frelichowski J.E."/>
            <person name="Scheffler J.A."/>
            <person name="Scheffler B.E."/>
            <person name="Wendel J.F."/>
        </authorList>
    </citation>
    <scope>NUCLEOTIDE SEQUENCE [LARGE SCALE GENOMIC DNA]</scope>
    <source>
        <strain evidence="4">185</strain>
        <tissue evidence="4">Leaf</tissue>
    </source>
</reference>
<gene>
    <name evidence="4" type="ORF">Goari_011332</name>
</gene>
<evidence type="ECO:0000256" key="3">
    <source>
        <dbReference type="SAM" id="Phobius"/>
    </source>
</evidence>
<evidence type="ECO:0000313" key="4">
    <source>
        <dbReference type="EMBL" id="MBA0679571.1"/>
    </source>
</evidence>
<comment type="similarity">
    <text evidence="1">Belongs to the 'GDSL' lipolytic enzyme family.</text>
</comment>